<dbReference type="SUPFAM" id="SSF48371">
    <property type="entry name" value="ARM repeat"/>
    <property type="match status" value="1"/>
</dbReference>
<keyword evidence="2 8" id="KW-0479">Metal-binding</keyword>
<dbReference type="CDD" id="cd03428">
    <property type="entry name" value="NUDIX_Ap4A_Nudt2"/>
    <property type="match status" value="1"/>
</dbReference>
<evidence type="ECO:0000256" key="1">
    <source>
        <dbReference type="ARBA" id="ARBA00018911"/>
    </source>
</evidence>
<dbReference type="SMART" id="SM00515">
    <property type="entry name" value="eIF5C"/>
    <property type="match status" value="1"/>
</dbReference>
<dbReference type="SMART" id="SM00356">
    <property type="entry name" value="ZnF_C3H1"/>
    <property type="match status" value="2"/>
</dbReference>
<dbReference type="PANTHER" id="PTHR12547">
    <property type="entry name" value="CCCH ZINC FINGER/TIS11-RELATED"/>
    <property type="match status" value="1"/>
</dbReference>
<feature type="zinc finger region" description="C3H1-type" evidence="8">
    <location>
        <begin position="276"/>
        <end position="304"/>
    </location>
</feature>
<feature type="compositionally biased region" description="Low complexity" evidence="9">
    <location>
        <begin position="448"/>
        <end position="461"/>
    </location>
</feature>
<accession>A0A1Y1VLE6</accession>
<evidence type="ECO:0000259" key="10">
    <source>
        <dbReference type="PROSITE" id="PS50103"/>
    </source>
</evidence>
<dbReference type="Pfam" id="PF02020">
    <property type="entry name" value="W2"/>
    <property type="match status" value="1"/>
</dbReference>
<dbReference type="OrthoDB" id="410307at2759"/>
<feature type="zinc finger region" description="C3H1-type" evidence="8">
    <location>
        <begin position="333"/>
        <end position="361"/>
    </location>
</feature>
<dbReference type="InterPro" id="IPR003307">
    <property type="entry name" value="W2_domain"/>
</dbReference>
<dbReference type="InterPro" id="IPR003565">
    <property type="entry name" value="Tetra_PHTase"/>
</dbReference>
<feature type="domain" description="C3H1-type" evidence="10">
    <location>
        <begin position="276"/>
        <end position="304"/>
    </location>
</feature>
<gene>
    <name evidence="13" type="ORF">BCR36DRAFT_579880</name>
</gene>
<dbReference type="CDD" id="cd11561">
    <property type="entry name" value="W2_eIF5"/>
    <property type="match status" value="1"/>
</dbReference>
<evidence type="ECO:0000313" key="13">
    <source>
        <dbReference type="EMBL" id="ORX59299.1"/>
    </source>
</evidence>
<dbReference type="InterPro" id="IPR045877">
    <property type="entry name" value="ZFP36-like"/>
</dbReference>
<reference evidence="13 14" key="1">
    <citation type="submission" date="2016-08" db="EMBL/GenBank/DDBJ databases">
        <title>Genomes of anaerobic fungi encode conserved fungal cellulosomes for biomass hydrolysis.</title>
        <authorList>
            <consortium name="DOE Joint Genome Institute"/>
            <person name="Haitjema C.H."/>
            <person name="Gilmore S.P."/>
            <person name="Henske J.K."/>
            <person name="Solomon K.V."/>
            <person name="De Groot R."/>
            <person name="Kuo A."/>
            <person name="Mondo S.J."/>
            <person name="Salamov A.A."/>
            <person name="Labutti K."/>
            <person name="Zhao Z."/>
            <person name="Chiniquy J."/>
            <person name="Barry K."/>
            <person name="Brewer H.M."/>
            <person name="Purvine S.O."/>
            <person name="Wright A.T."/>
            <person name="Boxma B."/>
            <person name="Van Alen T."/>
            <person name="Hackstein J.H."/>
            <person name="Baker S.E."/>
            <person name="Grigoriev I.V."/>
            <person name="O'Malley M.A."/>
        </authorList>
    </citation>
    <scope>NUCLEOTIDE SEQUENCE [LARGE SCALE GENOMIC DNA]</scope>
    <source>
        <strain evidence="14">finn</strain>
    </source>
</reference>
<dbReference type="EMBL" id="MCFH01000003">
    <property type="protein sequence ID" value="ORX59299.1"/>
    <property type="molecule type" value="Genomic_DNA"/>
</dbReference>
<feature type="domain" description="W2" evidence="11">
    <location>
        <begin position="542"/>
        <end position="698"/>
    </location>
</feature>
<feature type="compositionally biased region" description="Basic and acidic residues" evidence="9">
    <location>
        <begin position="468"/>
        <end position="485"/>
    </location>
</feature>
<dbReference type="Pfam" id="PF00293">
    <property type="entry name" value="NUDIX"/>
    <property type="match status" value="1"/>
</dbReference>
<dbReference type="STRING" id="1754191.A0A1Y1VLE6"/>
<evidence type="ECO:0000256" key="8">
    <source>
        <dbReference type="PROSITE-ProRule" id="PRU00723"/>
    </source>
</evidence>
<dbReference type="Pfam" id="PF00642">
    <property type="entry name" value="zf-CCCH"/>
    <property type="match status" value="2"/>
</dbReference>
<dbReference type="Gene3D" id="1.25.40.180">
    <property type="match status" value="1"/>
</dbReference>
<keyword evidence="5 8" id="KW-0863">Zinc-finger</keyword>
<organism evidence="13 14">
    <name type="scientific">Piromyces finnis</name>
    <dbReference type="NCBI Taxonomy" id="1754191"/>
    <lineage>
        <taxon>Eukaryota</taxon>
        <taxon>Fungi</taxon>
        <taxon>Fungi incertae sedis</taxon>
        <taxon>Chytridiomycota</taxon>
        <taxon>Chytridiomycota incertae sedis</taxon>
        <taxon>Neocallimastigomycetes</taxon>
        <taxon>Neocallimastigales</taxon>
        <taxon>Neocallimastigaceae</taxon>
        <taxon>Piromyces</taxon>
    </lineage>
</organism>
<evidence type="ECO:0000256" key="3">
    <source>
        <dbReference type="ARBA" id="ARBA00022737"/>
    </source>
</evidence>
<dbReference type="InterPro" id="IPR016024">
    <property type="entry name" value="ARM-type_fold"/>
</dbReference>
<dbReference type="PROSITE" id="PS51462">
    <property type="entry name" value="NUDIX"/>
    <property type="match status" value="1"/>
</dbReference>
<reference evidence="13 14" key="2">
    <citation type="submission" date="2016-08" db="EMBL/GenBank/DDBJ databases">
        <title>Pervasive Adenine N6-methylation of Active Genes in Fungi.</title>
        <authorList>
            <consortium name="DOE Joint Genome Institute"/>
            <person name="Mondo S.J."/>
            <person name="Dannebaum R.O."/>
            <person name="Kuo R.C."/>
            <person name="Labutti K."/>
            <person name="Haridas S."/>
            <person name="Kuo A."/>
            <person name="Salamov A."/>
            <person name="Ahrendt S.R."/>
            <person name="Lipzen A."/>
            <person name="Sullivan W."/>
            <person name="Andreopoulos W.B."/>
            <person name="Clum A."/>
            <person name="Lindquist E."/>
            <person name="Daum C."/>
            <person name="Ramamoorthy G.K."/>
            <person name="Gryganskyi A."/>
            <person name="Culley D."/>
            <person name="Magnuson J.K."/>
            <person name="James T.Y."/>
            <person name="O'Malley M.A."/>
            <person name="Stajich J.E."/>
            <person name="Spatafora J.W."/>
            <person name="Visel A."/>
            <person name="Grigoriev I.V."/>
        </authorList>
    </citation>
    <scope>NUCLEOTIDE SEQUENCE [LARGE SCALE GENOMIC DNA]</scope>
    <source>
        <strain evidence="14">finn</strain>
    </source>
</reference>
<evidence type="ECO:0000256" key="2">
    <source>
        <dbReference type="ARBA" id="ARBA00022723"/>
    </source>
</evidence>
<dbReference type="InterPro" id="IPR000571">
    <property type="entry name" value="Znf_CCCH"/>
</dbReference>
<comment type="caution">
    <text evidence="13">The sequence shown here is derived from an EMBL/GenBank/DDBJ whole genome shotgun (WGS) entry which is preliminary data.</text>
</comment>
<feature type="region of interest" description="Disordered" evidence="9">
    <location>
        <begin position="406"/>
        <end position="485"/>
    </location>
</feature>
<dbReference type="FunFam" id="4.10.1000.10:FF:000001">
    <property type="entry name" value="zinc finger CCCH domain-containing protein 15-like"/>
    <property type="match status" value="2"/>
</dbReference>
<dbReference type="GO" id="GO:0008270">
    <property type="term" value="F:zinc ion binding"/>
    <property type="evidence" value="ECO:0007669"/>
    <property type="project" value="UniProtKB-KW"/>
</dbReference>
<proteinExistence type="predicted"/>
<dbReference type="InterPro" id="IPR015797">
    <property type="entry name" value="NUDIX_hydrolase-like_dom_sf"/>
</dbReference>
<dbReference type="SUPFAM" id="SSF55811">
    <property type="entry name" value="Nudix"/>
    <property type="match status" value="1"/>
</dbReference>
<dbReference type="GO" id="GO:0003729">
    <property type="term" value="F:mRNA binding"/>
    <property type="evidence" value="ECO:0007669"/>
    <property type="project" value="InterPro"/>
</dbReference>
<dbReference type="PROSITE" id="PS51363">
    <property type="entry name" value="W2"/>
    <property type="match status" value="1"/>
</dbReference>
<evidence type="ECO:0000256" key="6">
    <source>
        <dbReference type="ARBA" id="ARBA00022833"/>
    </source>
</evidence>
<keyword evidence="14" id="KW-1185">Reference proteome</keyword>
<dbReference type="SUPFAM" id="SSF90229">
    <property type="entry name" value="CCCH zinc finger"/>
    <property type="match status" value="2"/>
</dbReference>
<dbReference type="PROSITE" id="PS50103">
    <property type="entry name" value="ZF_C3H1"/>
    <property type="match status" value="2"/>
</dbReference>
<dbReference type="InterPro" id="IPR036855">
    <property type="entry name" value="Znf_CCCH_sf"/>
</dbReference>
<dbReference type="Proteomes" id="UP000193719">
    <property type="component" value="Unassembled WGS sequence"/>
</dbReference>
<evidence type="ECO:0000313" key="14">
    <source>
        <dbReference type="Proteomes" id="UP000193719"/>
    </source>
</evidence>
<evidence type="ECO:0000256" key="4">
    <source>
        <dbReference type="ARBA" id="ARBA00022741"/>
    </source>
</evidence>
<evidence type="ECO:0000256" key="5">
    <source>
        <dbReference type="ARBA" id="ARBA00022771"/>
    </source>
</evidence>
<keyword evidence="4" id="KW-0547">Nucleotide-binding</keyword>
<dbReference type="InterPro" id="IPR000086">
    <property type="entry name" value="NUDIX_hydrolase_dom"/>
</dbReference>
<dbReference type="GO" id="GO:0000166">
    <property type="term" value="F:nucleotide binding"/>
    <property type="evidence" value="ECO:0007669"/>
    <property type="project" value="UniProtKB-KW"/>
</dbReference>
<evidence type="ECO:0000256" key="9">
    <source>
        <dbReference type="SAM" id="MobiDB-lite"/>
    </source>
</evidence>
<dbReference type="GO" id="GO:0008796">
    <property type="term" value="F:bis(5'-nucleosyl)-tetraphosphatase activity"/>
    <property type="evidence" value="ECO:0007669"/>
    <property type="project" value="InterPro"/>
</dbReference>
<feature type="domain" description="Nudix hydrolase" evidence="12">
    <location>
        <begin position="1"/>
        <end position="133"/>
    </location>
</feature>
<feature type="compositionally biased region" description="Polar residues" evidence="9">
    <location>
        <begin position="409"/>
        <end position="421"/>
    </location>
</feature>
<sequence>MEERYAGIIFYKFGKGPEFLLINDSYAKKKFWAPPKGKIIGQEDELQCAIREANKITGLVTRDFQVEEDFKAEFKYLAETRPKNVVFFLAQLTDPTHKIYPTAEGIHFNWLPFQQAADKAVFKNMQEVLRQAQEYVEEKKSKYNLNSNGNVNGNGNGNNYNNYQSNYSPNYQKNFDMNNDRRFKRPSHDEMGNMRMGNQGKNPFMKSPSPFNQGRPDKNYRQMNGVNLTRSFSSNSNGYSNNNYSNNYNQNNSGPFGPHNPGNYGMQQQQQQENHLYKTRLCERFEAEGTCPYGNKCHFAHGTVELRRMPQQQSYDDQYMNQHQQMPQSSNPLYKTRLCERFMNEHYCQYGPKCIFAHGPEELRGRQNDMGGREMGRDMRSDMGRYDMDRPNDMDDDLNNRMYDMSLRSPGQRSNSPSAFNQYRPPQPGYYPHSALHKASTSVSPHRQQFSSQQSNGSQMSPTSPMREQLDVMREQEKKQETVEKPETVIEKKKELEKPVVKDFLKSDIEEDKSWMKVVELTSDEKEKLESLKVLEKRASPAAPKQYLDDPVIISLSEYFSEGEHDIKDEVKEITRLEFKHDLSKQQLFNVLVPSLFDESYNVEKLTARKDLFLAFIKSANDQIYFLKSWEKYLSSSRMSAILPRTPVIFKDFYDIDLVEEDNILVWYDESSDSSIVKQKCEPFITWLKTAEEDSESD</sequence>
<feature type="domain" description="C3H1-type" evidence="10">
    <location>
        <begin position="333"/>
        <end position="361"/>
    </location>
</feature>
<protein>
    <recommendedName>
        <fullName evidence="1">Bis(5'-nucleosyl)-tetraphosphatase [asymmetrical]</fullName>
    </recommendedName>
    <alternativeName>
        <fullName evidence="7">Diadenosine 5',5'''-P1,P4-tetraphosphate asymmetrical hydrolase</fullName>
    </alternativeName>
</protein>
<dbReference type="AlphaFoldDB" id="A0A1Y1VLE6"/>
<evidence type="ECO:0000259" key="12">
    <source>
        <dbReference type="PROSITE" id="PS51462"/>
    </source>
</evidence>
<dbReference type="Gene3D" id="3.90.79.10">
    <property type="entry name" value="Nucleoside Triphosphate Pyrophosphohydrolase"/>
    <property type="match status" value="1"/>
</dbReference>
<name>A0A1Y1VLE6_9FUNG</name>
<evidence type="ECO:0000259" key="11">
    <source>
        <dbReference type="PROSITE" id="PS51363"/>
    </source>
</evidence>
<dbReference type="Gene3D" id="4.10.1000.10">
    <property type="entry name" value="Zinc finger, CCCH-type"/>
    <property type="match status" value="2"/>
</dbReference>
<evidence type="ECO:0000256" key="7">
    <source>
        <dbReference type="ARBA" id="ARBA00032644"/>
    </source>
</evidence>
<keyword evidence="6 8" id="KW-0862">Zinc</keyword>
<keyword evidence="3" id="KW-0677">Repeat</keyword>